<dbReference type="GO" id="GO:0003723">
    <property type="term" value="F:RNA binding"/>
    <property type="evidence" value="ECO:0007669"/>
    <property type="project" value="InterPro"/>
</dbReference>
<dbReference type="GO" id="GO:0071038">
    <property type="term" value="P:TRAMP-dependent tRNA surveillance pathway"/>
    <property type="evidence" value="ECO:0007669"/>
    <property type="project" value="TreeGrafter"/>
</dbReference>
<dbReference type="GO" id="GO:0000467">
    <property type="term" value="P:exonucleolytic trimming to generate mature 3'-end of 5.8S rRNA from tricistronic rRNA transcript (SSU-rRNA, 5.8S rRNA, LSU-rRNA)"/>
    <property type="evidence" value="ECO:0007669"/>
    <property type="project" value="TreeGrafter"/>
</dbReference>
<dbReference type="GO" id="GO:0071035">
    <property type="term" value="P:nuclear polyadenylation-dependent rRNA catabolic process"/>
    <property type="evidence" value="ECO:0007669"/>
    <property type="project" value="TreeGrafter"/>
</dbReference>
<feature type="domain" description="K Homology" evidence="4">
    <location>
        <begin position="259"/>
        <end position="300"/>
    </location>
</feature>
<organism evidence="5 6">
    <name type="scientific">Diversispora eburnea</name>
    <dbReference type="NCBI Taxonomy" id="1213867"/>
    <lineage>
        <taxon>Eukaryota</taxon>
        <taxon>Fungi</taxon>
        <taxon>Fungi incertae sedis</taxon>
        <taxon>Mucoromycota</taxon>
        <taxon>Glomeromycotina</taxon>
        <taxon>Glomeromycetes</taxon>
        <taxon>Diversisporales</taxon>
        <taxon>Diversisporaceae</taxon>
        <taxon>Diversispora</taxon>
    </lineage>
</organism>
<evidence type="ECO:0000256" key="2">
    <source>
        <dbReference type="ARBA" id="ARBA00022835"/>
    </source>
</evidence>
<gene>
    <name evidence="5" type="ORF">DEBURN_LOCUS4726</name>
</gene>
<dbReference type="GO" id="GO:0000177">
    <property type="term" value="C:cytoplasmic exosome (RNase complex)"/>
    <property type="evidence" value="ECO:0007669"/>
    <property type="project" value="TreeGrafter"/>
</dbReference>
<dbReference type="InterPro" id="IPR025721">
    <property type="entry name" value="Exosome_cplx_N_dom"/>
</dbReference>
<dbReference type="SUPFAM" id="SSF110324">
    <property type="entry name" value="Ribosomal L27 protein-like"/>
    <property type="match status" value="1"/>
</dbReference>
<dbReference type="GO" id="GO:0071034">
    <property type="term" value="P:CUT catabolic process"/>
    <property type="evidence" value="ECO:0007669"/>
    <property type="project" value="TreeGrafter"/>
</dbReference>
<dbReference type="GO" id="GO:0000176">
    <property type="term" value="C:nuclear exosome (RNase complex)"/>
    <property type="evidence" value="ECO:0007669"/>
    <property type="project" value="TreeGrafter"/>
</dbReference>
<sequence length="367" mass="41500">MHVTPLVNKYVGKHPLGDRARKIDQGVLIVSSEYIVVNGARKKVETWEPEDTETIQLKDEEEAKKLVDNAFYKLEQTEEKKNLESIKRADDEIRDRNSLSISLLPESSDDIVEAKTTEFSDIIKNDILIVKRKDFKETKESEKLENKNTIPISLVSAEYEVKDADGDIDMLLKSQRQKFETKVVTPGEVISKDTQYMRGHGTYLDENEAHLASVAGVVERVNKLITVSNKRWKVDINSRQDAVLLLSAIHLPGVQLRNGSFLIVPPTLVQRTKSHFHELKCGVDVTLGLNGYVWVSKPSSRPIGKNAREAIARVCNCINALSKNYMSITDTTISYAYEASLNFSVKEILKLESMELIAEQTKRRLKA</sequence>
<dbReference type="Gene3D" id="2.40.50.100">
    <property type="match status" value="1"/>
</dbReference>
<feature type="domain" description="Exosome complex component N-terminal" evidence="3">
    <location>
        <begin position="183"/>
        <end position="221"/>
    </location>
</feature>
<proteinExistence type="predicted"/>
<dbReference type="SUPFAM" id="SSF54791">
    <property type="entry name" value="Eukaryotic type KH-domain (KH-domain type I)"/>
    <property type="match status" value="1"/>
</dbReference>
<keyword evidence="6" id="KW-1185">Reference proteome</keyword>
<reference evidence="5" key="1">
    <citation type="submission" date="2021-06" db="EMBL/GenBank/DDBJ databases">
        <authorList>
            <person name="Kallberg Y."/>
            <person name="Tangrot J."/>
            <person name="Rosling A."/>
        </authorList>
    </citation>
    <scope>NUCLEOTIDE SEQUENCE</scope>
    <source>
        <strain evidence="5">AZ414A</strain>
    </source>
</reference>
<keyword evidence="2" id="KW-0271">Exosome</keyword>
<name>A0A9N8ZNP9_9GLOM</name>
<dbReference type="AlphaFoldDB" id="A0A9N8ZNP9"/>
<dbReference type="PANTHER" id="PTHR21321:SF4">
    <property type="entry name" value="EXOSOME COMPLEX COMPONENT RRP4"/>
    <property type="match status" value="1"/>
</dbReference>
<dbReference type="OrthoDB" id="1650at2759"/>
<evidence type="ECO:0000313" key="6">
    <source>
        <dbReference type="Proteomes" id="UP000789706"/>
    </source>
</evidence>
<dbReference type="InterPro" id="IPR004088">
    <property type="entry name" value="KH_dom_type_1"/>
</dbReference>
<dbReference type="GO" id="GO:0071051">
    <property type="term" value="P:poly(A)-dependent snoRNA 3'-end processing"/>
    <property type="evidence" value="ECO:0007669"/>
    <property type="project" value="TreeGrafter"/>
</dbReference>
<dbReference type="Proteomes" id="UP000789706">
    <property type="component" value="Unassembled WGS sequence"/>
</dbReference>
<comment type="subcellular location">
    <subcellularLocation>
        <location evidence="1">Nucleus</location>
    </subcellularLocation>
</comment>
<dbReference type="CDD" id="cd22525">
    <property type="entry name" value="KH-I_Rrp4_eukar"/>
    <property type="match status" value="1"/>
</dbReference>
<dbReference type="PANTHER" id="PTHR21321">
    <property type="entry name" value="PNAS-3 RELATED"/>
    <property type="match status" value="1"/>
</dbReference>
<comment type="caution">
    <text evidence="5">The sequence shown here is derived from an EMBL/GenBank/DDBJ whole genome shotgun (WGS) entry which is preliminary data.</text>
</comment>
<evidence type="ECO:0000313" key="5">
    <source>
        <dbReference type="EMBL" id="CAG8501999.1"/>
    </source>
</evidence>
<evidence type="ECO:0000259" key="3">
    <source>
        <dbReference type="Pfam" id="PF14382"/>
    </source>
</evidence>
<dbReference type="GO" id="GO:0034475">
    <property type="term" value="P:U4 snRNA 3'-end processing"/>
    <property type="evidence" value="ECO:0007669"/>
    <property type="project" value="TreeGrafter"/>
</dbReference>
<protein>
    <submittedName>
        <fullName evidence="5">6191_t:CDS:1</fullName>
    </submittedName>
</protein>
<dbReference type="EMBL" id="CAJVPK010000378">
    <property type="protein sequence ID" value="CAG8501999.1"/>
    <property type="molecule type" value="Genomic_DNA"/>
</dbReference>
<dbReference type="Pfam" id="PF14382">
    <property type="entry name" value="ECR1_N"/>
    <property type="match status" value="1"/>
</dbReference>
<evidence type="ECO:0000256" key="1">
    <source>
        <dbReference type="ARBA" id="ARBA00004123"/>
    </source>
</evidence>
<dbReference type="InterPro" id="IPR026699">
    <property type="entry name" value="Exosome_RNA_bind1/RRP40/RRP4"/>
</dbReference>
<dbReference type="Pfam" id="PF15985">
    <property type="entry name" value="KH_6"/>
    <property type="match status" value="1"/>
</dbReference>
<dbReference type="InterPro" id="IPR036612">
    <property type="entry name" value="KH_dom_type_1_sf"/>
</dbReference>
<evidence type="ECO:0000259" key="4">
    <source>
        <dbReference type="Pfam" id="PF15985"/>
    </source>
</evidence>
<accession>A0A9N8ZNP9</accession>